<dbReference type="Proteomes" id="UP000006732">
    <property type="component" value="Chromosome"/>
</dbReference>
<evidence type="ECO:0000313" key="14">
    <source>
        <dbReference type="Proteomes" id="UP000006732"/>
    </source>
</evidence>
<evidence type="ECO:0000256" key="7">
    <source>
        <dbReference type="ARBA" id="ARBA00022927"/>
    </source>
</evidence>
<dbReference type="InterPro" id="IPR037682">
    <property type="entry name" value="TonB_C"/>
</dbReference>
<dbReference type="GO" id="GO:0030288">
    <property type="term" value="C:outer membrane-bounded periplasmic space"/>
    <property type="evidence" value="ECO:0007669"/>
    <property type="project" value="InterPro"/>
</dbReference>
<dbReference type="PRINTS" id="PR01374">
    <property type="entry name" value="TONBPROTEIN"/>
</dbReference>
<dbReference type="GO" id="GO:0055085">
    <property type="term" value="P:transmembrane transport"/>
    <property type="evidence" value="ECO:0007669"/>
    <property type="project" value="InterPro"/>
</dbReference>
<accession>A1ANE5</accession>
<dbReference type="InterPro" id="IPR051045">
    <property type="entry name" value="TonB-dependent_transducer"/>
</dbReference>
<evidence type="ECO:0000256" key="11">
    <source>
        <dbReference type="SAM" id="Phobius"/>
    </source>
</evidence>
<evidence type="ECO:0000256" key="5">
    <source>
        <dbReference type="ARBA" id="ARBA00022519"/>
    </source>
</evidence>
<gene>
    <name evidence="13" type="ordered locus">Ppro_1244</name>
</gene>
<evidence type="ECO:0000256" key="4">
    <source>
        <dbReference type="ARBA" id="ARBA00022475"/>
    </source>
</evidence>
<keyword evidence="5" id="KW-0997">Cell inner membrane</keyword>
<evidence type="ECO:0000313" key="13">
    <source>
        <dbReference type="EMBL" id="ABK98865.1"/>
    </source>
</evidence>
<dbReference type="GO" id="GO:0031992">
    <property type="term" value="F:energy transducer activity"/>
    <property type="evidence" value="ECO:0007669"/>
    <property type="project" value="InterPro"/>
</dbReference>
<dbReference type="KEGG" id="ppd:Ppro_1244"/>
<dbReference type="PANTHER" id="PTHR33446:SF14">
    <property type="entry name" value="PROTEIN TONB"/>
    <property type="match status" value="1"/>
</dbReference>
<keyword evidence="14" id="KW-1185">Reference proteome</keyword>
<dbReference type="GO" id="GO:0015891">
    <property type="term" value="P:siderophore transport"/>
    <property type="evidence" value="ECO:0007669"/>
    <property type="project" value="InterPro"/>
</dbReference>
<dbReference type="RefSeq" id="WP_011735167.1">
    <property type="nucleotide sequence ID" value="NC_008609.1"/>
</dbReference>
<dbReference type="NCBIfam" id="TIGR01352">
    <property type="entry name" value="tonB_Cterm"/>
    <property type="match status" value="1"/>
</dbReference>
<protein>
    <submittedName>
        <fullName evidence="13">Outer membrane transport energization protein TonB</fullName>
    </submittedName>
</protein>
<dbReference type="HOGENOM" id="CLU_1114557_0_0_7"/>
<dbReference type="SUPFAM" id="SSF74653">
    <property type="entry name" value="TolA/TonB C-terminal domain"/>
    <property type="match status" value="1"/>
</dbReference>
<dbReference type="GO" id="GO:0015031">
    <property type="term" value="P:protein transport"/>
    <property type="evidence" value="ECO:0007669"/>
    <property type="project" value="UniProtKB-KW"/>
</dbReference>
<evidence type="ECO:0000256" key="6">
    <source>
        <dbReference type="ARBA" id="ARBA00022692"/>
    </source>
</evidence>
<dbReference type="Gene3D" id="3.30.1150.10">
    <property type="match status" value="1"/>
</dbReference>
<evidence type="ECO:0000256" key="8">
    <source>
        <dbReference type="ARBA" id="ARBA00022989"/>
    </source>
</evidence>
<sequence length="267" mass="27749">MEPGVRNQFCHVDSEVFEPPQLPGFVRFFGASLIAHLLLFSGFVALQMNVNAAPHRSPLIEVELRDMEMKKMDAPPLAGPRTVSRPASAPTMERPAPSRPITERSTPKPETVPVPLATQPASASADATPVAASSAPAVSVPAGATAGGSTGGVGPVAAGNGGGGGSGGIRDVAFGGANGPSFLARVLPNYPLAARRMGREGKVLLRLTLDERGKLLHVDVLENPGYGFADAALDAVRKSRFLPAHSGDRPIACRVRLPIRFALQSGD</sequence>
<evidence type="ECO:0000259" key="12">
    <source>
        <dbReference type="PROSITE" id="PS52015"/>
    </source>
</evidence>
<feature type="transmembrane region" description="Helical" evidence="11">
    <location>
        <begin position="25"/>
        <end position="46"/>
    </location>
</feature>
<keyword evidence="7" id="KW-0653">Protein transport</keyword>
<dbReference type="InterPro" id="IPR006260">
    <property type="entry name" value="TonB/TolA_C"/>
</dbReference>
<keyword evidence="6 11" id="KW-0812">Transmembrane</keyword>
<comment type="similarity">
    <text evidence="2">Belongs to the TonB family.</text>
</comment>
<dbReference type="PANTHER" id="PTHR33446">
    <property type="entry name" value="PROTEIN TONB-RELATED"/>
    <property type="match status" value="1"/>
</dbReference>
<comment type="subcellular location">
    <subcellularLocation>
        <location evidence="1">Cell inner membrane</location>
        <topology evidence="1">Single-pass membrane protein</topology>
        <orientation evidence="1">Periplasmic side</orientation>
    </subcellularLocation>
</comment>
<dbReference type="EMBL" id="CP000482">
    <property type="protein sequence ID" value="ABK98865.1"/>
    <property type="molecule type" value="Genomic_DNA"/>
</dbReference>
<dbReference type="InterPro" id="IPR003538">
    <property type="entry name" value="TonB"/>
</dbReference>
<evidence type="ECO:0000256" key="3">
    <source>
        <dbReference type="ARBA" id="ARBA00022448"/>
    </source>
</evidence>
<dbReference type="GO" id="GO:0005886">
    <property type="term" value="C:plasma membrane"/>
    <property type="evidence" value="ECO:0007669"/>
    <property type="project" value="UniProtKB-SubCell"/>
</dbReference>
<evidence type="ECO:0000256" key="1">
    <source>
        <dbReference type="ARBA" id="ARBA00004383"/>
    </source>
</evidence>
<dbReference type="Pfam" id="PF03544">
    <property type="entry name" value="TonB_C"/>
    <property type="match status" value="1"/>
</dbReference>
<dbReference type="eggNOG" id="COG0810">
    <property type="taxonomic scope" value="Bacteria"/>
</dbReference>
<evidence type="ECO:0000256" key="10">
    <source>
        <dbReference type="SAM" id="MobiDB-lite"/>
    </source>
</evidence>
<dbReference type="PROSITE" id="PS52015">
    <property type="entry name" value="TONB_CTD"/>
    <property type="match status" value="1"/>
</dbReference>
<reference evidence="13 14" key="1">
    <citation type="submission" date="2006-10" db="EMBL/GenBank/DDBJ databases">
        <title>Complete sequence of chromosome of Pelobacter propionicus DSM 2379.</title>
        <authorList>
            <consortium name="US DOE Joint Genome Institute"/>
            <person name="Copeland A."/>
            <person name="Lucas S."/>
            <person name="Lapidus A."/>
            <person name="Barry K."/>
            <person name="Detter J.C."/>
            <person name="Glavina del Rio T."/>
            <person name="Hammon N."/>
            <person name="Israni S."/>
            <person name="Dalin E."/>
            <person name="Tice H."/>
            <person name="Pitluck S."/>
            <person name="Saunders E."/>
            <person name="Brettin T."/>
            <person name="Bruce D."/>
            <person name="Han C."/>
            <person name="Tapia R."/>
            <person name="Schmutz J."/>
            <person name="Larimer F."/>
            <person name="Land M."/>
            <person name="Hauser L."/>
            <person name="Kyrpides N."/>
            <person name="Kim E."/>
            <person name="Lovley D."/>
            <person name="Richardson P."/>
        </authorList>
    </citation>
    <scope>NUCLEOTIDE SEQUENCE [LARGE SCALE GENOMIC DNA]</scope>
    <source>
        <strain evidence="14">DSM 2379 / NBRC 103807 / OttBd1</strain>
    </source>
</reference>
<feature type="domain" description="TonB C-terminal" evidence="12">
    <location>
        <begin position="175"/>
        <end position="267"/>
    </location>
</feature>
<dbReference type="AlphaFoldDB" id="A1ANE5"/>
<keyword evidence="9 11" id="KW-0472">Membrane</keyword>
<name>A1ANE5_PELPD</name>
<evidence type="ECO:0000256" key="2">
    <source>
        <dbReference type="ARBA" id="ARBA00006555"/>
    </source>
</evidence>
<feature type="region of interest" description="Disordered" evidence="10">
    <location>
        <begin position="72"/>
        <end position="128"/>
    </location>
</feature>
<keyword evidence="4" id="KW-1003">Cell membrane</keyword>
<keyword evidence="8 11" id="KW-1133">Transmembrane helix</keyword>
<proteinExistence type="inferred from homology"/>
<organism evidence="13 14">
    <name type="scientific">Pelobacter propionicus (strain DSM 2379 / NBRC 103807 / OttBd1)</name>
    <dbReference type="NCBI Taxonomy" id="338966"/>
    <lineage>
        <taxon>Bacteria</taxon>
        <taxon>Pseudomonadati</taxon>
        <taxon>Thermodesulfobacteriota</taxon>
        <taxon>Desulfuromonadia</taxon>
        <taxon>Desulfuromonadales</taxon>
        <taxon>Desulfuromonadaceae</taxon>
        <taxon>Pelobacter</taxon>
    </lineage>
</organism>
<dbReference type="STRING" id="338966.Ppro_1244"/>
<keyword evidence="3" id="KW-0813">Transport</keyword>
<evidence type="ECO:0000256" key="9">
    <source>
        <dbReference type="ARBA" id="ARBA00023136"/>
    </source>
</evidence>